<dbReference type="Proteomes" id="UP000029273">
    <property type="component" value="Unassembled WGS sequence"/>
</dbReference>
<dbReference type="Gene3D" id="3.30.870.10">
    <property type="entry name" value="Endonuclease Chain A"/>
    <property type="match status" value="2"/>
</dbReference>
<gene>
    <name evidence="2" type="ORF">Thpro_020819</name>
</gene>
<evidence type="ECO:0000313" key="3">
    <source>
        <dbReference type="Proteomes" id="UP000029273"/>
    </source>
</evidence>
<dbReference type="Pfam" id="PF13091">
    <property type="entry name" value="PLDc_2"/>
    <property type="match status" value="2"/>
</dbReference>
<reference evidence="2 3" key="1">
    <citation type="journal article" date="2014" name="Genome Announc.">
        <title>Draft Genome Sequence of the Iron-Oxidizing, Acidophilic, and Halotolerant 'Thiobacillus prosperus' Type Strain DSM 5130.</title>
        <authorList>
            <person name="Ossandon F.J."/>
            <person name="Cardenas J.P."/>
            <person name="Corbett M."/>
            <person name="Quatrini R."/>
            <person name="Holmes D.S."/>
            <person name="Watkin E."/>
        </authorList>
    </citation>
    <scope>NUCLEOTIDE SEQUENCE [LARGE SCALE GENOMIC DNA]</scope>
    <source>
        <strain evidence="2 3">DSM 5130</strain>
    </source>
</reference>
<proteinExistence type="predicted"/>
<evidence type="ECO:0000259" key="1">
    <source>
        <dbReference type="Pfam" id="PF13091"/>
    </source>
</evidence>
<feature type="domain" description="Phospholipase D-like" evidence="1">
    <location>
        <begin position="13"/>
        <end position="147"/>
    </location>
</feature>
<dbReference type="InterPro" id="IPR025202">
    <property type="entry name" value="PLD-like_dom"/>
</dbReference>
<organism evidence="2 3">
    <name type="scientific">Acidihalobacter prosperus</name>
    <dbReference type="NCBI Taxonomy" id="160660"/>
    <lineage>
        <taxon>Bacteria</taxon>
        <taxon>Pseudomonadati</taxon>
        <taxon>Pseudomonadota</taxon>
        <taxon>Gammaproteobacteria</taxon>
        <taxon>Chromatiales</taxon>
        <taxon>Ectothiorhodospiraceae</taxon>
        <taxon>Acidihalobacter</taxon>
    </lineage>
</organism>
<dbReference type="RefSeq" id="WP_052064573.1">
    <property type="nucleotide sequence ID" value="NZ_JQSG02000002.1"/>
</dbReference>
<name>A0A1A6C5E5_9GAMM</name>
<dbReference type="SUPFAM" id="SSF56024">
    <property type="entry name" value="Phospholipase D/nuclease"/>
    <property type="match status" value="2"/>
</dbReference>
<dbReference type="STRING" id="160660.BJI67_05980"/>
<keyword evidence="3" id="KW-1185">Reference proteome</keyword>
<accession>A0A1A6C5E5</accession>
<evidence type="ECO:0000313" key="2">
    <source>
        <dbReference type="EMBL" id="OBS09769.1"/>
    </source>
</evidence>
<dbReference type="OrthoDB" id="92272at2"/>
<feature type="domain" description="Phospholipase D-like" evidence="1">
    <location>
        <begin position="193"/>
        <end position="287"/>
    </location>
</feature>
<dbReference type="EMBL" id="JQSG02000002">
    <property type="protein sequence ID" value="OBS09769.1"/>
    <property type="molecule type" value="Genomic_DNA"/>
</dbReference>
<comment type="caution">
    <text evidence="2">The sequence shown here is derived from an EMBL/GenBank/DDBJ whole genome shotgun (WGS) entry which is preliminary data.</text>
</comment>
<protein>
    <recommendedName>
        <fullName evidence="1">Phospholipase D-like domain-containing protein</fullName>
    </recommendedName>
</protein>
<dbReference type="AlphaFoldDB" id="A0A1A6C5E5"/>
<sequence>MLYTEPHSGPAPVIQVIQAAHRQVAIDAYELDDPAMLHAIRIASHRGVTVQVIIAPHPHGRPPGWARAEFHRLAAAGAEVRWSPYRFSHRYAIDHAHIVIDDQGKGPGIVDSENLTHRAFFRIRGDLWLSRDPTVTHALAQVFDADWLRRHAGGAPRRVLLVSPGKSRPLARLLAQPGPVDLEARNFGYLPRIIHALERKGRDARVILPASISAYDHDNLKSVLRAGVSVRYLRHLNRQGTLIAGRTQGFVGSQNLSWSVLHSSRDVGIVLHGRSVAALRAAFDRDWRQASPAA</sequence>